<sequence>MGDDGHLADVELEDLHKQHRQKSTTEGGACLTGHEATFRKKKNKVTCNYRYQAYEQAGSESKIKGRLHDYASRTTPVETSIYRTNADGWAPAYYALELPTPAPGDWDVGGPLKPVMRKSIHGKTITIPAGMNFSQDTWPYWNNAHHLIPKGLFNTLISEQPDNVPNVMRKSLMMVKYNINHKINMFMLPQDKEVARILGLARHIQLKEGDGAPEICTDHPIYNRLVRDTLTDIVKGYKAICDDAKPEGHKIPDADLDKTKLEDLSEHLMNQIIEWGQIEPGASLDKHANRLQSQAETASDAF</sequence>
<dbReference type="EMBL" id="RAWI01000019">
    <property type="protein sequence ID" value="RKI15405.1"/>
    <property type="molecule type" value="Genomic_DNA"/>
</dbReference>
<keyword evidence="2" id="KW-1185">Reference proteome</keyword>
<accession>A0ABX9QP89</accession>
<protein>
    <recommendedName>
        <fullName evidence="3">HNH endonuclease</fullName>
    </recommendedName>
</protein>
<dbReference type="RefSeq" id="WP_120582160.1">
    <property type="nucleotide sequence ID" value="NZ_RAWI01000019.1"/>
</dbReference>
<reference evidence="1 2" key="1">
    <citation type="submission" date="2018-09" db="EMBL/GenBank/DDBJ databases">
        <authorList>
            <person name="Livingstone P.G."/>
            <person name="Whitworth D.E."/>
        </authorList>
    </citation>
    <scope>NUCLEOTIDE SEQUENCE [LARGE SCALE GENOMIC DNA]</scope>
    <source>
        <strain evidence="1 2">CA031B</strain>
    </source>
</reference>
<name>A0ABX9QP89_9BACT</name>
<dbReference type="Pfam" id="PF14412">
    <property type="entry name" value="AHH"/>
    <property type="match status" value="1"/>
</dbReference>
<organism evidence="1 2">
    <name type="scientific">Corallococcus praedator</name>
    <dbReference type="NCBI Taxonomy" id="2316724"/>
    <lineage>
        <taxon>Bacteria</taxon>
        <taxon>Pseudomonadati</taxon>
        <taxon>Myxococcota</taxon>
        <taxon>Myxococcia</taxon>
        <taxon>Myxococcales</taxon>
        <taxon>Cystobacterineae</taxon>
        <taxon>Myxococcaceae</taxon>
        <taxon>Corallococcus</taxon>
    </lineage>
</organism>
<dbReference type="InterPro" id="IPR032871">
    <property type="entry name" value="AHH_dom_containing"/>
</dbReference>
<dbReference type="Proteomes" id="UP000278907">
    <property type="component" value="Unassembled WGS sequence"/>
</dbReference>
<evidence type="ECO:0000313" key="2">
    <source>
        <dbReference type="Proteomes" id="UP000278907"/>
    </source>
</evidence>
<proteinExistence type="predicted"/>
<gene>
    <name evidence="1" type="ORF">D7Y13_04290</name>
</gene>
<comment type="caution">
    <text evidence="1">The sequence shown here is derived from an EMBL/GenBank/DDBJ whole genome shotgun (WGS) entry which is preliminary data.</text>
</comment>
<evidence type="ECO:0000313" key="1">
    <source>
        <dbReference type="EMBL" id="RKI15405.1"/>
    </source>
</evidence>
<evidence type="ECO:0008006" key="3">
    <source>
        <dbReference type="Google" id="ProtNLM"/>
    </source>
</evidence>